<organism evidence="1 2">
    <name type="scientific">Thalictrum thalictroides</name>
    <name type="common">Rue-anemone</name>
    <name type="synonym">Anemone thalictroides</name>
    <dbReference type="NCBI Taxonomy" id="46969"/>
    <lineage>
        <taxon>Eukaryota</taxon>
        <taxon>Viridiplantae</taxon>
        <taxon>Streptophyta</taxon>
        <taxon>Embryophyta</taxon>
        <taxon>Tracheophyta</taxon>
        <taxon>Spermatophyta</taxon>
        <taxon>Magnoliopsida</taxon>
        <taxon>Ranunculales</taxon>
        <taxon>Ranunculaceae</taxon>
        <taxon>Thalictroideae</taxon>
        <taxon>Thalictrum</taxon>
    </lineage>
</organism>
<dbReference type="EMBL" id="JABWDY010042112">
    <property type="protein sequence ID" value="KAF5176896.1"/>
    <property type="molecule type" value="Genomic_DNA"/>
</dbReference>
<accession>A0A7J6UWB1</accession>
<keyword evidence="2" id="KW-1185">Reference proteome</keyword>
<feature type="non-terminal residue" evidence="1">
    <location>
        <position position="135"/>
    </location>
</feature>
<name>A0A7J6UWB1_THATH</name>
<proteinExistence type="predicted"/>
<evidence type="ECO:0000313" key="1">
    <source>
        <dbReference type="EMBL" id="KAF5176896.1"/>
    </source>
</evidence>
<evidence type="ECO:0000313" key="2">
    <source>
        <dbReference type="Proteomes" id="UP000554482"/>
    </source>
</evidence>
<gene>
    <name evidence="1" type="ORF">FRX31_033516</name>
</gene>
<comment type="caution">
    <text evidence="1">The sequence shown here is derived from an EMBL/GenBank/DDBJ whole genome shotgun (WGS) entry which is preliminary data.</text>
</comment>
<dbReference type="Proteomes" id="UP000554482">
    <property type="component" value="Unassembled WGS sequence"/>
</dbReference>
<dbReference type="AlphaFoldDB" id="A0A7J6UWB1"/>
<sequence>GRRNRHWTPGSGGYCAPGTERYKHWTPQALDAALGARQRQELARPELASGSLPGCQDNFSSIAAGSLPDYQDNFSSIAAGSLPGCQDNFSSIAAGQAAKAVAGRVVHNTKTFVVGQWEPGSDHGAFGQESCRWTM</sequence>
<reference evidence="1 2" key="1">
    <citation type="submission" date="2020-06" db="EMBL/GenBank/DDBJ databases">
        <title>Transcriptomic and genomic resources for Thalictrum thalictroides and T. hernandezii: Facilitating candidate gene discovery in an emerging model plant lineage.</title>
        <authorList>
            <person name="Arias T."/>
            <person name="Riano-Pachon D.M."/>
            <person name="Di Stilio V.S."/>
        </authorList>
    </citation>
    <scope>NUCLEOTIDE SEQUENCE [LARGE SCALE GENOMIC DNA]</scope>
    <source>
        <strain evidence="2">cv. WT478/WT964</strain>
        <tissue evidence="1">Leaves</tissue>
    </source>
</reference>
<protein>
    <submittedName>
        <fullName evidence="1">Uncharacterized protein</fullName>
    </submittedName>
</protein>